<sequence>MAKSSTDTVYTYLQSQQTCQDFLYKCYQHLDGVDAATKSYENCNAFMYNMMHGRQFYANGKKLNTLLKPILFFYGMVHLLKANLLTIRPDYPESTTILAHGVSTRKRKKKDYTFMGDEVKVQHNGLFPYFSEHLFKQLRVPFEKIKMDLLFGLIPEMDSLFTMQGERRMVPVGDIGGATLRFPDSLLDHYHLTVNTFIERIRPFLPTIKNIEQTNSAAVIKLDSPLTANSGPFYVHSQDKTLYFPAAREQFIPVSEVMVHYLLLFNLSMLCRYEPEWWGDLLSSKSEADYPFIVHFLEVTAEKIPHLLGEELLNHVNFLH</sequence>
<evidence type="ECO:0000313" key="1">
    <source>
        <dbReference type="EMBL" id="MFC4558496.1"/>
    </source>
</evidence>
<reference evidence="2" key="1">
    <citation type="journal article" date="2019" name="Int. J. Syst. Evol. Microbiol.">
        <title>The Global Catalogue of Microorganisms (GCM) 10K type strain sequencing project: providing services to taxonomists for standard genome sequencing and annotation.</title>
        <authorList>
            <consortium name="The Broad Institute Genomics Platform"/>
            <consortium name="The Broad Institute Genome Sequencing Center for Infectious Disease"/>
            <person name="Wu L."/>
            <person name="Ma J."/>
        </authorList>
    </citation>
    <scope>NUCLEOTIDE SEQUENCE [LARGE SCALE GENOMIC DNA]</scope>
    <source>
        <strain evidence="2">CGMCC 4.7426</strain>
    </source>
</reference>
<gene>
    <name evidence="1" type="ORF">ACFO3D_09755</name>
</gene>
<dbReference type="EMBL" id="JBHSFU010000004">
    <property type="protein sequence ID" value="MFC4558496.1"/>
    <property type="molecule type" value="Genomic_DNA"/>
</dbReference>
<dbReference type="Proteomes" id="UP001595989">
    <property type="component" value="Unassembled WGS sequence"/>
</dbReference>
<comment type="caution">
    <text evidence="1">The sequence shown here is derived from an EMBL/GenBank/DDBJ whole genome shotgun (WGS) entry which is preliminary data.</text>
</comment>
<evidence type="ECO:0000313" key="2">
    <source>
        <dbReference type="Proteomes" id="UP001595989"/>
    </source>
</evidence>
<protein>
    <submittedName>
        <fullName evidence="1">YaaC family protein</fullName>
    </submittedName>
</protein>
<keyword evidence="2" id="KW-1185">Reference proteome</keyword>
<name>A0ABV9DI35_9BACI</name>
<accession>A0ABV9DI35</accession>
<dbReference type="RefSeq" id="WP_390295280.1">
    <property type="nucleotide sequence ID" value="NZ_JBHSFU010000004.1"/>
</dbReference>
<organism evidence="1 2">
    <name type="scientific">Virgibacillus kekensis</name>
    <dbReference type="NCBI Taxonomy" id="202261"/>
    <lineage>
        <taxon>Bacteria</taxon>
        <taxon>Bacillati</taxon>
        <taxon>Bacillota</taxon>
        <taxon>Bacilli</taxon>
        <taxon>Bacillales</taxon>
        <taxon>Bacillaceae</taxon>
        <taxon>Virgibacillus</taxon>
    </lineage>
</organism>
<dbReference type="Pfam" id="PF14175">
    <property type="entry name" value="YaaC"/>
    <property type="match status" value="1"/>
</dbReference>
<proteinExistence type="predicted"/>
<dbReference type="InterPro" id="IPR026988">
    <property type="entry name" value="YaaC-like"/>
</dbReference>